<dbReference type="InterPro" id="IPR050346">
    <property type="entry name" value="FMO-like"/>
</dbReference>
<keyword evidence="2" id="KW-0285">Flavoprotein</keyword>
<keyword evidence="4" id="KW-0560">Oxidoreductase</keyword>
<gene>
    <name evidence="5" type="ORF">MGL_2226</name>
</gene>
<proteinExistence type="inferred from homology"/>
<dbReference type="Gene3D" id="3.50.50.60">
    <property type="entry name" value="FAD/NAD(P)-binding domain"/>
    <property type="match status" value="1"/>
</dbReference>
<name>A8Q2R9_MALGO</name>
<dbReference type="InterPro" id="IPR036188">
    <property type="entry name" value="FAD/NAD-bd_sf"/>
</dbReference>
<dbReference type="GO" id="GO:0004499">
    <property type="term" value="F:N,N-dimethylaniline monooxygenase activity"/>
    <property type="evidence" value="ECO:0007669"/>
    <property type="project" value="InterPro"/>
</dbReference>
<dbReference type="SUPFAM" id="SSF51905">
    <property type="entry name" value="FAD/NAD(P)-binding domain"/>
    <property type="match status" value="1"/>
</dbReference>
<dbReference type="VEuPathDB" id="FungiDB:MGL_2226"/>
<evidence type="ECO:0000256" key="3">
    <source>
        <dbReference type="ARBA" id="ARBA00022827"/>
    </source>
</evidence>
<evidence type="ECO:0008006" key="7">
    <source>
        <dbReference type="Google" id="ProtNLM"/>
    </source>
</evidence>
<dbReference type="GO" id="GO:0050660">
    <property type="term" value="F:flavin adenine dinucleotide binding"/>
    <property type="evidence" value="ECO:0007669"/>
    <property type="project" value="InterPro"/>
</dbReference>
<dbReference type="InParanoid" id="A8Q2R9"/>
<dbReference type="InterPro" id="IPR020946">
    <property type="entry name" value="Flavin_mOase-like"/>
</dbReference>
<protein>
    <recommendedName>
        <fullName evidence="7">FAD/NAD(P)-binding domain-containing protein</fullName>
    </recommendedName>
</protein>
<dbReference type="KEGG" id="mgl:MGL_2226"/>
<evidence type="ECO:0000256" key="1">
    <source>
        <dbReference type="ARBA" id="ARBA00009183"/>
    </source>
</evidence>
<accession>A8Q2R9</accession>
<evidence type="ECO:0000256" key="4">
    <source>
        <dbReference type="ARBA" id="ARBA00023002"/>
    </source>
</evidence>
<evidence type="ECO:0000313" key="5">
    <source>
        <dbReference type="EMBL" id="EDP43216.1"/>
    </source>
</evidence>
<dbReference type="GeneID" id="5854737"/>
<dbReference type="OMA" id="INDPERW"/>
<comment type="similarity">
    <text evidence="1">Belongs to the FMO family.</text>
</comment>
<dbReference type="RefSeq" id="XP_001730430.1">
    <property type="nucleotide sequence ID" value="XM_001730378.1"/>
</dbReference>
<comment type="caution">
    <text evidence="5">The sequence shown here is derived from an EMBL/GenBank/DDBJ whole genome shotgun (WGS) entry which is preliminary data.</text>
</comment>
<organism evidence="5 6">
    <name type="scientific">Malassezia globosa (strain ATCC MYA-4612 / CBS 7966)</name>
    <name type="common">Dandruff-associated fungus</name>
    <dbReference type="NCBI Taxonomy" id="425265"/>
    <lineage>
        <taxon>Eukaryota</taxon>
        <taxon>Fungi</taxon>
        <taxon>Dikarya</taxon>
        <taxon>Basidiomycota</taxon>
        <taxon>Ustilaginomycotina</taxon>
        <taxon>Malasseziomycetes</taxon>
        <taxon>Malasseziales</taxon>
        <taxon>Malasseziaceae</taxon>
        <taxon>Malassezia</taxon>
    </lineage>
</organism>
<dbReference type="FunCoup" id="A8Q2R9">
    <property type="interactions" value="17"/>
</dbReference>
<evidence type="ECO:0000256" key="2">
    <source>
        <dbReference type="ARBA" id="ARBA00022630"/>
    </source>
</evidence>
<dbReference type="EMBL" id="AAYY01000008">
    <property type="protein sequence ID" value="EDP43216.1"/>
    <property type="molecule type" value="Genomic_DNA"/>
</dbReference>
<dbReference type="GO" id="GO:0050661">
    <property type="term" value="F:NADP binding"/>
    <property type="evidence" value="ECO:0007669"/>
    <property type="project" value="InterPro"/>
</dbReference>
<dbReference type="PANTHER" id="PTHR23023">
    <property type="entry name" value="DIMETHYLANILINE MONOOXYGENASE"/>
    <property type="match status" value="1"/>
</dbReference>
<evidence type="ECO:0000313" key="6">
    <source>
        <dbReference type="Proteomes" id="UP000008837"/>
    </source>
</evidence>
<sequence length="360" mass="40981">MRAKRVDNTWLVTTRALDSQQEQTHTFDYIVAAHGRCNAPYIPAIPGISNFRGRQIHSAWYRYPDTLQARRILIVGNNSSGADIARELCGGAVRTWPTAASWERQLQDVSVFHSYQDPTKPPPVDFDPRDESSPSWCRRIQVVGPIQYIDEQGVIVFHDGRRLTNIDMIVWATGFLYQVPFFHASDPPFAESPLVVRDEHTRAIPSVSAVSVLHQLDDWMLFYRTEPSVCFLGLPNRIVPFPMVQLQARVAAHIWLNKMHPLPRARAELRINDPERWNIRSMDTSSSVALDQAQPGPRRFESPDVWGDFTMGADAEAAYTDALLSLLPAASNAPEWAPFPTWRRELRKQGKAKRREILGY</sequence>
<dbReference type="OrthoDB" id="66881at2759"/>
<dbReference type="Proteomes" id="UP000008837">
    <property type="component" value="Unassembled WGS sequence"/>
</dbReference>
<reference evidence="5 6" key="1">
    <citation type="journal article" date="2007" name="Proc. Natl. Acad. Sci. U.S.A.">
        <title>Dandruff-associated Malassezia genomes reveal convergent and divergent virulence traits shared with plant and human fungal pathogens.</title>
        <authorList>
            <person name="Xu J."/>
            <person name="Saunders C.W."/>
            <person name="Hu P."/>
            <person name="Grant R.A."/>
            <person name="Boekhout T."/>
            <person name="Kuramae E.E."/>
            <person name="Kronstad J.W."/>
            <person name="Deangelis Y.M."/>
            <person name="Reeder N.L."/>
            <person name="Johnstone K.R."/>
            <person name="Leland M."/>
            <person name="Fieno A.M."/>
            <person name="Begley W.M."/>
            <person name="Sun Y."/>
            <person name="Lacey M.P."/>
            <person name="Chaudhary T."/>
            <person name="Keough T."/>
            <person name="Chu L."/>
            <person name="Sears R."/>
            <person name="Yuan B."/>
            <person name="Dawson T.L.Jr."/>
        </authorList>
    </citation>
    <scope>NUCLEOTIDE SEQUENCE [LARGE SCALE GENOMIC DNA]</scope>
    <source>
        <strain evidence="6">ATCC MYA-4612 / CBS 7966</strain>
    </source>
</reference>
<dbReference type="Pfam" id="PF00743">
    <property type="entry name" value="FMO-like"/>
    <property type="match status" value="1"/>
</dbReference>
<keyword evidence="3" id="KW-0274">FAD</keyword>
<keyword evidence="6" id="KW-1185">Reference proteome</keyword>
<dbReference type="AlphaFoldDB" id="A8Q2R9"/>